<dbReference type="SMART" id="SM00864">
    <property type="entry name" value="Tubulin"/>
    <property type="match status" value="1"/>
</dbReference>
<name>A0A1H9ZJ02_9PROT</name>
<reference evidence="11" key="1">
    <citation type="submission" date="2016-10" db="EMBL/GenBank/DDBJ databases">
        <authorList>
            <person name="Varghese N."/>
            <person name="Submissions S."/>
        </authorList>
    </citation>
    <scope>NUCLEOTIDE SEQUENCE [LARGE SCALE GENOMIC DNA]</scope>
    <source>
        <strain evidence="11">Nm71</strain>
    </source>
</reference>
<dbReference type="EMBL" id="FOIA01000004">
    <property type="protein sequence ID" value="SES81489.1"/>
    <property type="molecule type" value="Genomic_DNA"/>
</dbReference>
<comment type="function">
    <text evidence="4 6">Essential cell division protein that forms a contractile ring structure (Z ring) at the future cell division site. The regulation of the ring assembly controls the timing and the location of cell division. One of the functions of the FtsZ ring is to recruit other cell division proteins to the septum to produce a new cell wall between the dividing cells. Binds GTP and shows GTPase activity.</text>
</comment>
<dbReference type="GO" id="GO:0000917">
    <property type="term" value="P:division septum assembly"/>
    <property type="evidence" value="ECO:0007669"/>
    <property type="project" value="UniProtKB-KW"/>
</dbReference>
<keyword evidence="3 4" id="KW-0342">GTP-binding</keyword>
<feature type="domain" description="Tubulin/FtsZ GTPase" evidence="8">
    <location>
        <begin position="13"/>
        <end position="204"/>
    </location>
</feature>
<dbReference type="InterPro" id="IPR045061">
    <property type="entry name" value="FtsZ/CetZ"/>
</dbReference>
<accession>A0A1H9ZJ02</accession>
<comment type="subcellular location">
    <subcellularLocation>
        <location evidence="4">Cytoplasm</location>
    </subcellularLocation>
    <text evidence="4">Assembles at midcell at the inner surface of the cytoplasmic membrane.</text>
</comment>
<proteinExistence type="inferred from homology"/>
<evidence type="ECO:0000313" key="11">
    <source>
        <dbReference type="Proteomes" id="UP000199345"/>
    </source>
</evidence>
<dbReference type="Proteomes" id="UP000199345">
    <property type="component" value="Unassembled WGS sequence"/>
</dbReference>
<dbReference type="PRINTS" id="PR00423">
    <property type="entry name" value="CELLDVISFTSZ"/>
</dbReference>
<dbReference type="Gene3D" id="3.40.50.1440">
    <property type="entry name" value="Tubulin/FtsZ, GTPase domain"/>
    <property type="match status" value="1"/>
</dbReference>
<feature type="binding site" evidence="4">
    <location>
        <position position="139"/>
    </location>
    <ligand>
        <name>GTP</name>
        <dbReference type="ChEBI" id="CHEBI:37565"/>
    </ligand>
</feature>
<organism evidence="10 11">
    <name type="scientific">Nitrosomonas marina</name>
    <dbReference type="NCBI Taxonomy" id="917"/>
    <lineage>
        <taxon>Bacteria</taxon>
        <taxon>Pseudomonadati</taxon>
        <taxon>Pseudomonadota</taxon>
        <taxon>Betaproteobacteria</taxon>
        <taxon>Nitrosomonadales</taxon>
        <taxon>Nitrosomonadaceae</taxon>
        <taxon>Nitrosomonas</taxon>
    </lineage>
</organism>
<dbReference type="InterPro" id="IPR018316">
    <property type="entry name" value="Tubulin/FtsZ_2-layer-sand-dom"/>
</dbReference>
<dbReference type="RefSeq" id="WP_090656409.1">
    <property type="nucleotide sequence ID" value="NZ_FOIA01000004.1"/>
</dbReference>
<dbReference type="PROSITE" id="PS01135">
    <property type="entry name" value="FTSZ_2"/>
    <property type="match status" value="1"/>
</dbReference>
<gene>
    <name evidence="4" type="primary">ftsZ</name>
    <name evidence="10" type="ORF">SAMN05216326_10485</name>
</gene>
<dbReference type="HAMAP" id="MF_00909">
    <property type="entry name" value="FtsZ"/>
    <property type="match status" value="1"/>
</dbReference>
<dbReference type="InterPro" id="IPR024757">
    <property type="entry name" value="FtsZ_C"/>
</dbReference>
<dbReference type="GO" id="GO:0051258">
    <property type="term" value="P:protein polymerization"/>
    <property type="evidence" value="ECO:0007669"/>
    <property type="project" value="UniProtKB-UniRule"/>
</dbReference>
<keyword evidence="4" id="KW-0963">Cytoplasm</keyword>
<dbReference type="NCBIfam" id="TIGR00065">
    <property type="entry name" value="ftsZ"/>
    <property type="match status" value="1"/>
</dbReference>
<evidence type="ECO:0000256" key="7">
    <source>
        <dbReference type="SAM" id="MobiDB-lite"/>
    </source>
</evidence>
<evidence type="ECO:0000256" key="1">
    <source>
        <dbReference type="ARBA" id="ARBA00009690"/>
    </source>
</evidence>
<feature type="region of interest" description="Disordered" evidence="7">
    <location>
        <begin position="323"/>
        <end position="343"/>
    </location>
</feature>
<dbReference type="FunFam" id="3.40.50.1440:FF:000001">
    <property type="entry name" value="Cell division protein FtsZ"/>
    <property type="match status" value="1"/>
</dbReference>
<dbReference type="InterPro" id="IPR020805">
    <property type="entry name" value="Cell_div_FtsZ_CS"/>
</dbReference>
<dbReference type="InterPro" id="IPR003008">
    <property type="entry name" value="Tubulin_FtsZ_GTPase"/>
</dbReference>
<feature type="binding site" evidence="4">
    <location>
        <position position="142"/>
    </location>
    <ligand>
        <name>GTP</name>
        <dbReference type="ChEBI" id="CHEBI:37565"/>
    </ligand>
</feature>
<dbReference type="InterPro" id="IPR008280">
    <property type="entry name" value="Tub_FtsZ_C"/>
</dbReference>
<evidence type="ECO:0000256" key="3">
    <source>
        <dbReference type="ARBA" id="ARBA00023134"/>
    </source>
</evidence>
<dbReference type="PROSITE" id="PS01134">
    <property type="entry name" value="FTSZ_1"/>
    <property type="match status" value="1"/>
</dbReference>
<dbReference type="InterPro" id="IPR036525">
    <property type="entry name" value="Tubulin/FtsZ_GTPase_sf"/>
</dbReference>
<evidence type="ECO:0000256" key="2">
    <source>
        <dbReference type="ARBA" id="ARBA00022741"/>
    </source>
</evidence>
<feature type="binding site" evidence="4">
    <location>
        <position position="186"/>
    </location>
    <ligand>
        <name>GTP</name>
        <dbReference type="ChEBI" id="CHEBI:37565"/>
    </ligand>
</feature>
<dbReference type="SUPFAM" id="SSF55307">
    <property type="entry name" value="Tubulin C-terminal domain-like"/>
    <property type="match status" value="1"/>
</dbReference>
<keyword evidence="2 4" id="KW-0547">Nucleotide-binding</keyword>
<dbReference type="Pfam" id="PF12327">
    <property type="entry name" value="FtsZ_C"/>
    <property type="match status" value="1"/>
</dbReference>
<feature type="binding site" evidence="4">
    <location>
        <begin position="108"/>
        <end position="110"/>
    </location>
    <ligand>
        <name>GTP</name>
        <dbReference type="ChEBI" id="CHEBI:37565"/>
    </ligand>
</feature>
<keyword evidence="4 6" id="KW-0131">Cell cycle</keyword>
<dbReference type="GO" id="GO:0043093">
    <property type="term" value="P:FtsZ-dependent cytokinesis"/>
    <property type="evidence" value="ECO:0007669"/>
    <property type="project" value="UniProtKB-UniRule"/>
</dbReference>
<comment type="similarity">
    <text evidence="1 4 6">Belongs to the FtsZ family.</text>
</comment>
<sequence>MFEIMNNETQEAIIKVIGVGGCGCNAVDHMIQNEMKGVEFISMNTDAQALKNTKADIILQLGSGITRGLGAGANPDIGREAALEDRDRIAEMIQGSDMLFVTAGMGGGTGTGAAPVVAQVAKEMGILTVAVVSKPFAFEGKRLKAAQLGMEELSQHVDSLIVIPNDKLMAVLGNDISMLDAFKAANDVLYGAVAGIAEVINCPGLVNVDFADVKTVMSEMGMAMMGSAFSTGVDRARIAAEQAVASPLLEDISLAGARGVLVNITANSSLKMREVHEVMGTIKELTAEDATIIIGTVIDENMNEDLRVTMVATGLGNVHNQSKKPLSVVHSRTGTDDREGFMASDDPAVIRTGRRNDATVAAMRQSGVDPMDIPAFLRRQAD</sequence>
<dbReference type="GO" id="GO:0005737">
    <property type="term" value="C:cytoplasm"/>
    <property type="evidence" value="ECO:0007669"/>
    <property type="project" value="UniProtKB-SubCell"/>
</dbReference>
<comment type="subunit">
    <text evidence="4">Homodimer. Polymerizes to form a dynamic ring structure in a strictly GTP-dependent manner. Interacts directly with several other division proteins.</text>
</comment>
<keyword evidence="4 6" id="KW-0132">Cell division</keyword>
<keyword evidence="11" id="KW-1185">Reference proteome</keyword>
<dbReference type="GO" id="GO:0032153">
    <property type="term" value="C:cell division site"/>
    <property type="evidence" value="ECO:0007669"/>
    <property type="project" value="UniProtKB-UniRule"/>
</dbReference>
<dbReference type="PANTHER" id="PTHR30314:SF3">
    <property type="entry name" value="MITOCHONDRIAL DIVISION PROTEIN FSZA"/>
    <property type="match status" value="1"/>
</dbReference>
<dbReference type="OrthoDB" id="9813375at2"/>
<dbReference type="GO" id="GO:0003924">
    <property type="term" value="F:GTPase activity"/>
    <property type="evidence" value="ECO:0007669"/>
    <property type="project" value="UniProtKB-UniRule"/>
</dbReference>
<dbReference type="InterPro" id="IPR037103">
    <property type="entry name" value="Tubulin/FtsZ-like_C"/>
</dbReference>
<keyword evidence="4 6" id="KW-0717">Septation</keyword>
<dbReference type="SMART" id="SM00865">
    <property type="entry name" value="Tubulin_C"/>
    <property type="match status" value="1"/>
</dbReference>
<evidence type="ECO:0000256" key="6">
    <source>
        <dbReference type="RuleBase" id="RU000631"/>
    </source>
</evidence>
<dbReference type="AlphaFoldDB" id="A0A1H9ZJ02"/>
<dbReference type="InterPro" id="IPR000158">
    <property type="entry name" value="Cell_div_FtsZ"/>
</dbReference>
<evidence type="ECO:0000256" key="5">
    <source>
        <dbReference type="NCBIfam" id="TIGR00065"/>
    </source>
</evidence>
<evidence type="ECO:0000259" key="8">
    <source>
        <dbReference type="SMART" id="SM00864"/>
    </source>
</evidence>
<evidence type="ECO:0000313" key="10">
    <source>
        <dbReference type="EMBL" id="SES81489.1"/>
    </source>
</evidence>
<dbReference type="Pfam" id="PF00091">
    <property type="entry name" value="Tubulin"/>
    <property type="match status" value="1"/>
</dbReference>
<dbReference type="PANTHER" id="PTHR30314">
    <property type="entry name" value="CELL DIVISION PROTEIN FTSZ-RELATED"/>
    <property type="match status" value="1"/>
</dbReference>
<dbReference type="CDD" id="cd02201">
    <property type="entry name" value="FtsZ_type1"/>
    <property type="match status" value="1"/>
</dbReference>
<evidence type="ECO:0000259" key="9">
    <source>
        <dbReference type="SMART" id="SM00865"/>
    </source>
</evidence>
<dbReference type="Gene3D" id="3.30.1330.20">
    <property type="entry name" value="Tubulin/FtsZ, C-terminal domain"/>
    <property type="match status" value="1"/>
</dbReference>
<comment type="caution">
    <text evidence="4">Lacks conserved residue(s) required for the propagation of feature annotation.</text>
</comment>
<evidence type="ECO:0000256" key="4">
    <source>
        <dbReference type="HAMAP-Rule" id="MF_00909"/>
    </source>
</evidence>
<dbReference type="SUPFAM" id="SSF52490">
    <property type="entry name" value="Tubulin nucleotide-binding domain-like"/>
    <property type="match status" value="1"/>
</dbReference>
<feature type="domain" description="Tubulin/FtsZ 2-layer sandwich" evidence="9">
    <location>
        <begin position="206"/>
        <end position="324"/>
    </location>
</feature>
<dbReference type="GO" id="GO:0005525">
    <property type="term" value="F:GTP binding"/>
    <property type="evidence" value="ECO:0007669"/>
    <property type="project" value="UniProtKB-UniRule"/>
</dbReference>
<protein>
    <recommendedName>
        <fullName evidence="4 5">Cell division protein FtsZ</fullName>
    </recommendedName>
</protein>